<evidence type="ECO:0008006" key="3">
    <source>
        <dbReference type="Google" id="ProtNLM"/>
    </source>
</evidence>
<dbReference type="EMBL" id="ATBP01000265">
    <property type="protein sequence ID" value="ETR71471.1"/>
    <property type="molecule type" value="Genomic_DNA"/>
</dbReference>
<accession>A0A1V1P9E4</accession>
<evidence type="ECO:0000313" key="1">
    <source>
        <dbReference type="EMBL" id="ETR71471.1"/>
    </source>
</evidence>
<dbReference type="AlphaFoldDB" id="A0A1V1P9E4"/>
<comment type="caution">
    <text evidence="1">The sequence shown here is derived from an EMBL/GenBank/DDBJ whole genome shotgun (WGS) entry which is preliminary data.</text>
</comment>
<evidence type="ECO:0000313" key="2">
    <source>
        <dbReference type="Proteomes" id="UP000189670"/>
    </source>
</evidence>
<name>A0A1V1P9E4_9BACT</name>
<dbReference type="Proteomes" id="UP000189670">
    <property type="component" value="Unassembled WGS sequence"/>
</dbReference>
<sequence>MHYINYFPHREIGILNYYLDETSEALKYLEKSIAFESSPRAVYYLNCVRRAISQKHANDIKPPSIAMHFPDAILSGNHYVTQKYHQSVSGQISDNEYVQSIWLDHQNLMMENFSPTISVNEVISLSAGENIIHITAADVSGNVSEFTQRIVLDIIGPIISISSPTEHLLKTSILKGYITDQSGIQTLDITVNGTTYSYPVQPKTYQIDLNYPLPQISPIVSIQIDVQDLVGNHASLVVLDKYKQARSSSIMLASNDIFFCKRCSTKKACDRH</sequence>
<protein>
    <recommendedName>
        <fullName evidence="3">Bacterial Ig-like domain-containing protein</fullName>
    </recommendedName>
</protein>
<proteinExistence type="predicted"/>
<gene>
    <name evidence="1" type="ORF">OMM_08099</name>
</gene>
<reference evidence="2" key="1">
    <citation type="submission" date="2012-11" db="EMBL/GenBank/DDBJ databases">
        <authorList>
            <person name="Lucero-Rivera Y.E."/>
            <person name="Tovar-Ramirez D."/>
        </authorList>
    </citation>
    <scope>NUCLEOTIDE SEQUENCE [LARGE SCALE GENOMIC DNA]</scope>
    <source>
        <strain evidence="2">Araruama</strain>
    </source>
</reference>
<organism evidence="1 2">
    <name type="scientific">Candidatus Magnetoglobus multicellularis str. Araruama</name>
    <dbReference type="NCBI Taxonomy" id="890399"/>
    <lineage>
        <taxon>Bacteria</taxon>
        <taxon>Pseudomonadati</taxon>
        <taxon>Thermodesulfobacteriota</taxon>
        <taxon>Desulfobacteria</taxon>
        <taxon>Desulfobacterales</taxon>
        <taxon>Desulfobacteraceae</taxon>
        <taxon>Candidatus Magnetoglobus</taxon>
    </lineage>
</organism>